<evidence type="ECO:0000256" key="10">
    <source>
        <dbReference type="RuleBase" id="RU003788"/>
    </source>
</evidence>
<dbReference type="GO" id="GO:0030430">
    <property type="term" value="C:host cell cytoplasm"/>
    <property type="evidence" value="ECO:0007669"/>
    <property type="project" value="UniProtKB-SubCell"/>
</dbReference>
<protein>
    <recommendedName>
        <fullName evidence="9">Endolysin</fullName>
        <ecNumber evidence="9">3.2.1.17</ecNumber>
    </recommendedName>
    <alternativeName>
        <fullName evidence="9">Lysis protein</fullName>
    </alternativeName>
    <alternativeName>
        <fullName evidence="9">Lysozyme</fullName>
    </alternativeName>
    <alternativeName>
        <fullName evidence="9">Muramidase</fullName>
    </alternativeName>
</protein>
<accession>A0A127AVJ5</accession>
<sequence>MNQQQNQDTSNKGLFGLIGGIFIGISATLLSFTQGHEGVRYSAYLDTGGVPTICYGHTKGVAMGMTATKAQCDKWLIEDLQIAQQGVRKHLKATVNRNQIDAYTDFVFNVGEKAFADSTMLRKANAGDREGSCKEFLRWVYVGKLDCRLSSSRCSGIPKRRDAEYTLCLRPNNEVIQPWKPQVK</sequence>
<dbReference type="RefSeq" id="YP_009275452.1">
    <property type="nucleotide sequence ID" value="NC_030928.1"/>
</dbReference>
<keyword evidence="11" id="KW-0472">Membrane</keyword>
<comment type="subcellular location">
    <subcellularLocation>
        <location evidence="9">Host cytoplasm</location>
    </subcellularLocation>
    <text evidence="9">The endolysin is cytoplasmic, but can reach the periplasmic space with the help of the holins which disrupt the host cell membrane.</text>
</comment>
<evidence type="ECO:0000256" key="11">
    <source>
        <dbReference type="SAM" id="Phobius"/>
    </source>
</evidence>
<dbReference type="EC" id="3.2.1.17" evidence="9"/>
<keyword evidence="11" id="KW-0812">Transmembrane</keyword>
<comment type="function">
    <text evidence="9">Endolysin with lysozyme activity that degrades host peptidoglycans and participates with the holin and spanin proteins in the sequential events which lead to the programmed host cell lysis releasing the mature viral particles. Once the holin has permeabilized the host cell membrane, the endolysin can reach the periplasm and break down the peptidoglycan layer.</text>
</comment>
<feature type="active site" description="Proton donor/acceptor" evidence="9">
    <location>
        <position position="46"/>
    </location>
</feature>
<dbReference type="GO" id="GO:0042742">
    <property type="term" value="P:defense response to bacterium"/>
    <property type="evidence" value="ECO:0007669"/>
    <property type="project" value="UniProtKB-KW"/>
</dbReference>
<keyword evidence="6 9" id="KW-0204">Cytolysis</keyword>
<dbReference type="InterPro" id="IPR023346">
    <property type="entry name" value="Lysozyme-like_dom_sf"/>
</dbReference>
<dbReference type="InterPro" id="IPR034690">
    <property type="entry name" value="Endolysin_T4_type"/>
</dbReference>
<dbReference type="InterPro" id="IPR002196">
    <property type="entry name" value="Glyco_hydro_24"/>
</dbReference>
<keyword evidence="5 9" id="KW-0378">Hydrolase</keyword>
<keyword evidence="4 9" id="KW-0081">Bacteriolytic enzyme</keyword>
<dbReference type="GO" id="GO:0016998">
    <property type="term" value="P:cell wall macromolecule catabolic process"/>
    <property type="evidence" value="ECO:0007669"/>
    <property type="project" value="InterPro"/>
</dbReference>
<keyword evidence="2 9" id="KW-0929">Antimicrobial</keyword>
<dbReference type="GO" id="GO:0044659">
    <property type="term" value="P:viral release from host cell by cytolysis"/>
    <property type="evidence" value="ECO:0007669"/>
    <property type="project" value="UniProtKB-UniRule"/>
</dbReference>
<evidence type="ECO:0000256" key="2">
    <source>
        <dbReference type="ARBA" id="ARBA00022529"/>
    </source>
</evidence>
<dbReference type="KEGG" id="vg:40066138"/>
<evidence type="ECO:0000256" key="6">
    <source>
        <dbReference type="ARBA" id="ARBA00022852"/>
    </source>
</evidence>
<dbReference type="PANTHER" id="PTHR38107">
    <property type="match status" value="1"/>
</dbReference>
<dbReference type="GO" id="GO:0009253">
    <property type="term" value="P:peptidoglycan catabolic process"/>
    <property type="evidence" value="ECO:0007669"/>
    <property type="project" value="UniProtKB-UniRule"/>
</dbReference>
<evidence type="ECO:0000256" key="7">
    <source>
        <dbReference type="ARBA" id="ARBA00023142"/>
    </source>
</evidence>
<evidence type="ECO:0000256" key="9">
    <source>
        <dbReference type="HAMAP-Rule" id="MF_04110"/>
    </source>
</evidence>
<reference evidence="12 13" key="1">
    <citation type="journal article" date="2016" name="Genome Announc.">
        <title>Complete Genome Sequences of Lytic Bacteriophages of Xanthomonas arboricola pv. juglandis.</title>
        <authorList>
            <person name="Retamales J."/>
            <person name="Vasquez I."/>
            <person name="Santos L."/>
            <person name="Segovia C."/>
            <person name="Ayala M."/>
            <person name="Alvarado R."/>
            <person name="Nunez P."/>
            <person name="Santander J."/>
        </authorList>
    </citation>
    <scope>NUCLEOTIDE SEQUENCE [LARGE SCALE GENOMIC DNA]</scope>
</reference>
<dbReference type="GO" id="GO:0003796">
    <property type="term" value="F:lysozyme activity"/>
    <property type="evidence" value="ECO:0007669"/>
    <property type="project" value="UniProtKB-UniRule"/>
</dbReference>
<keyword evidence="11" id="KW-1133">Transmembrane helix</keyword>
<evidence type="ECO:0000256" key="5">
    <source>
        <dbReference type="ARBA" id="ARBA00022801"/>
    </source>
</evidence>
<feature type="transmembrane region" description="Helical" evidence="11">
    <location>
        <begin position="14"/>
        <end position="32"/>
    </location>
</feature>
<evidence type="ECO:0000256" key="3">
    <source>
        <dbReference type="ARBA" id="ARBA00022612"/>
    </source>
</evidence>
<dbReference type="CDD" id="cd16900">
    <property type="entry name" value="endolysin_R21-like"/>
    <property type="match status" value="1"/>
</dbReference>
<dbReference type="EMBL" id="KU595432">
    <property type="protein sequence ID" value="AMM44676.1"/>
    <property type="molecule type" value="Genomic_DNA"/>
</dbReference>
<dbReference type="InterPro" id="IPR051018">
    <property type="entry name" value="Bacteriophage_GH24"/>
</dbReference>
<evidence type="ECO:0000313" key="13">
    <source>
        <dbReference type="Proteomes" id="UP000223835"/>
    </source>
</evidence>
<evidence type="ECO:0000256" key="4">
    <source>
        <dbReference type="ARBA" id="ARBA00022638"/>
    </source>
</evidence>
<evidence type="ECO:0000256" key="8">
    <source>
        <dbReference type="ARBA" id="ARBA00023295"/>
    </source>
</evidence>
<name>A0A127AVJ5_9CAUD</name>
<dbReference type="PANTHER" id="PTHR38107:SF3">
    <property type="entry name" value="LYSOZYME RRRD-RELATED"/>
    <property type="match status" value="1"/>
</dbReference>
<evidence type="ECO:0000313" key="12">
    <source>
        <dbReference type="EMBL" id="AMM44676.1"/>
    </source>
</evidence>
<dbReference type="Pfam" id="PF00959">
    <property type="entry name" value="Phage_lysozyme"/>
    <property type="match status" value="1"/>
</dbReference>
<keyword evidence="7 9" id="KW-0578">Host cell lysis by virus</keyword>
<feature type="active site" description="Proton donor/acceptor" evidence="9">
    <location>
        <position position="37"/>
    </location>
</feature>
<dbReference type="Proteomes" id="UP000223835">
    <property type="component" value="Segment"/>
</dbReference>
<comment type="catalytic activity">
    <reaction evidence="1 9 10">
        <text>Hydrolysis of (1-&gt;4)-beta-linkages between N-acetylmuramic acid and N-acetyl-D-glucosamine residues in a peptidoglycan and between N-acetyl-D-glucosamine residues in chitodextrins.</text>
        <dbReference type="EC" id="3.2.1.17"/>
    </reaction>
</comment>
<keyword evidence="8 9" id="KW-0326">Glycosidase</keyword>
<comment type="similarity">
    <text evidence="9 10">Belongs to the glycosyl hydrolase 24 family.</text>
</comment>
<keyword evidence="9" id="KW-1035">Host cytoplasm</keyword>
<dbReference type="HAMAP" id="MF_04110">
    <property type="entry name" value="ENDOLYSIN_T4"/>
    <property type="match status" value="1"/>
</dbReference>
<keyword evidence="13" id="KW-1185">Reference proteome</keyword>
<keyword evidence="3 9" id="KW-1188">Viral release from host cell</keyword>
<organism evidence="12 13">
    <name type="scientific">Xanthomonas phage f20-Xaj</name>
    <dbReference type="NCBI Taxonomy" id="1784979"/>
    <lineage>
        <taxon>Viruses</taxon>
        <taxon>Duplodnaviria</taxon>
        <taxon>Heunggongvirae</taxon>
        <taxon>Uroviricota</taxon>
        <taxon>Caudoviricetes</taxon>
        <taxon>Autographivirales</taxon>
        <taxon>Autonotataviridae</taxon>
        <taxon>Gujervirinae</taxon>
        <taxon>Pradovirus</taxon>
        <taxon>Pradovirus f20</taxon>
    </lineage>
</organism>
<dbReference type="GeneID" id="40066138"/>
<dbReference type="InterPro" id="IPR023347">
    <property type="entry name" value="Lysozyme_dom_sf"/>
</dbReference>
<dbReference type="Gene3D" id="1.10.530.40">
    <property type="match status" value="1"/>
</dbReference>
<dbReference type="SUPFAM" id="SSF53955">
    <property type="entry name" value="Lysozyme-like"/>
    <property type="match status" value="1"/>
</dbReference>
<dbReference type="OrthoDB" id="18172at10239"/>
<proteinExistence type="inferred from homology"/>
<evidence type="ECO:0000256" key="1">
    <source>
        <dbReference type="ARBA" id="ARBA00000632"/>
    </source>
</evidence>